<comment type="subcellular location">
    <subcellularLocation>
        <location evidence="1 8">Cell membrane</location>
        <topology evidence="1 8">Multi-pass membrane protein</topology>
    </subcellularLocation>
</comment>
<dbReference type="InterPro" id="IPR025966">
    <property type="entry name" value="OppC_N"/>
</dbReference>
<dbReference type="NCBIfam" id="NF045474">
    <property type="entry name" value="Opp2C"/>
    <property type="match status" value="1"/>
</dbReference>
<reference evidence="10 11" key="1">
    <citation type="submission" date="2024-03" db="EMBL/GenBank/DDBJ databases">
        <title>Human intestinal bacterial collection.</title>
        <authorList>
            <person name="Pauvert C."/>
            <person name="Hitch T.C.A."/>
            <person name="Clavel T."/>
        </authorList>
    </citation>
    <scope>NUCLEOTIDE SEQUENCE [LARGE SCALE GENOMIC DNA]</scope>
    <source>
        <strain evidence="10 11">CLA-AA-H255</strain>
    </source>
</reference>
<evidence type="ECO:0000259" key="9">
    <source>
        <dbReference type="PROSITE" id="PS50928"/>
    </source>
</evidence>
<name>A0ABV1BZB6_9FIRM</name>
<keyword evidence="3" id="KW-1003">Cell membrane</keyword>
<evidence type="ECO:0000256" key="8">
    <source>
        <dbReference type="RuleBase" id="RU363032"/>
    </source>
</evidence>
<dbReference type="Pfam" id="PF12911">
    <property type="entry name" value="OppC_N"/>
    <property type="match status" value="1"/>
</dbReference>
<feature type="transmembrane region" description="Helical" evidence="8">
    <location>
        <begin position="98"/>
        <end position="120"/>
    </location>
</feature>
<dbReference type="RefSeq" id="WP_022501356.1">
    <property type="nucleotide sequence ID" value="NZ_DAWCMB010000289.1"/>
</dbReference>
<dbReference type="PANTHER" id="PTHR43386:SF1">
    <property type="entry name" value="D,D-DIPEPTIDE TRANSPORT SYSTEM PERMEASE PROTEIN DDPC-RELATED"/>
    <property type="match status" value="1"/>
</dbReference>
<evidence type="ECO:0000256" key="5">
    <source>
        <dbReference type="ARBA" id="ARBA00022989"/>
    </source>
</evidence>
<dbReference type="InterPro" id="IPR050366">
    <property type="entry name" value="BP-dependent_transpt_permease"/>
</dbReference>
<evidence type="ECO:0000256" key="1">
    <source>
        <dbReference type="ARBA" id="ARBA00004651"/>
    </source>
</evidence>
<feature type="transmembrane region" description="Helical" evidence="8">
    <location>
        <begin position="256"/>
        <end position="278"/>
    </location>
</feature>
<feature type="domain" description="ABC transmembrane type-1" evidence="9">
    <location>
        <begin position="94"/>
        <end position="279"/>
    </location>
</feature>
<evidence type="ECO:0000256" key="7">
    <source>
        <dbReference type="ARBA" id="ARBA00024202"/>
    </source>
</evidence>
<evidence type="ECO:0000256" key="4">
    <source>
        <dbReference type="ARBA" id="ARBA00022692"/>
    </source>
</evidence>
<evidence type="ECO:0000313" key="11">
    <source>
        <dbReference type="Proteomes" id="UP001442364"/>
    </source>
</evidence>
<feature type="transmembrane region" description="Helical" evidence="8">
    <location>
        <begin position="132"/>
        <end position="163"/>
    </location>
</feature>
<comment type="similarity">
    <text evidence="7">Belongs to the binding-protein-dependent transport system permease family. OppBC subfamily.</text>
</comment>
<organism evidence="10 11">
    <name type="scientific">[Lactobacillus] rogosae</name>
    <dbReference type="NCBI Taxonomy" id="706562"/>
    <lineage>
        <taxon>Bacteria</taxon>
        <taxon>Bacillati</taxon>
        <taxon>Bacillota</taxon>
        <taxon>Clostridia</taxon>
        <taxon>Lachnospirales</taxon>
        <taxon>Lachnospiraceae</taxon>
        <taxon>Lachnospira</taxon>
    </lineage>
</organism>
<gene>
    <name evidence="10" type="primary">nikC</name>
    <name evidence="10" type="ORF">WMO14_10960</name>
</gene>
<sequence>MKIKKRTENVNNNRQRLIFRGKINKSNTSLIIWLIFALLIVLIAVLADVIVPYDPYEQDLSAALMPPDSHHLLGTDQYGRDMLSRVIKGAGISLSSSFALVVIITLTGCIAGIISGYYGGIIDSIIMRLSDIFLAFPGLVFAIAVASVMSGGLVSAVIALALISWPKYARIARAEVLAIKNEPYIQVARMSGLNTIRILIKHIIPNIADMIIVTAVLDIGNMMMEIAGLSFLGLGAEPPLAEWGLMVSQGRSFMQTAPWVVIAPGLAIFITVLVFNMLGDTLSDITGRQ</sequence>
<proteinExistence type="inferred from homology"/>
<dbReference type="Gene3D" id="1.10.3720.10">
    <property type="entry name" value="MetI-like"/>
    <property type="match status" value="1"/>
</dbReference>
<dbReference type="EMBL" id="JBBMER010000008">
    <property type="protein sequence ID" value="MEQ2380395.1"/>
    <property type="molecule type" value="Genomic_DNA"/>
</dbReference>
<dbReference type="InterPro" id="IPR035906">
    <property type="entry name" value="MetI-like_sf"/>
</dbReference>
<dbReference type="SUPFAM" id="SSF161098">
    <property type="entry name" value="MetI-like"/>
    <property type="match status" value="1"/>
</dbReference>
<keyword evidence="4 8" id="KW-0812">Transmembrane</keyword>
<protein>
    <submittedName>
        <fullName evidence="10">Nickel transporter permease</fullName>
    </submittedName>
</protein>
<accession>A0ABV1BZB6</accession>
<keyword evidence="5 8" id="KW-1133">Transmembrane helix</keyword>
<evidence type="ECO:0000256" key="3">
    <source>
        <dbReference type="ARBA" id="ARBA00022475"/>
    </source>
</evidence>
<evidence type="ECO:0000313" key="10">
    <source>
        <dbReference type="EMBL" id="MEQ2380395.1"/>
    </source>
</evidence>
<comment type="caution">
    <text evidence="10">The sequence shown here is derived from an EMBL/GenBank/DDBJ whole genome shotgun (WGS) entry which is preliminary data.</text>
</comment>
<keyword evidence="6 8" id="KW-0472">Membrane</keyword>
<dbReference type="InterPro" id="IPR000515">
    <property type="entry name" value="MetI-like"/>
</dbReference>
<keyword evidence="2 8" id="KW-0813">Transport</keyword>
<dbReference type="PROSITE" id="PS50928">
    <property type="entry name" value="ABC_TM1"/>
    <property type="match status" value="1"/>
</dbReference>
<keyword evidence="11" id="KW-1185">Reference proteome</keyword>
<dbReference type="Proteomes" id="UP001442364">
    <property type="component" value="Unassembled WGS sequence"/>
</dbReference>
<evidence type="ECO:0000256" key="2">
    <source>
        <dbReference type="ARBA" id="ARBA00022448"/>
    </source>
</evidence>
<dbReference type="Pfam" id="PF00528">
    <property type="entry name" value="BPD_transp_1"/>
    <property type="match status" value="1"/>
</dbReference>
<feature type="transmembrane region" description="Helical" evidence="8">
    <location>
        <begin position="30"/>
        <end position="51"/>
    </location>
</feature>
<evidence type="ECO:0000256" key="6">
    <source>
        <dbReference type="ARBA" id="ARBA00023136"/>
    </source>
</evidence>
<dbReference type="InterPro" id="IPR053385">
    <property type="entry name" value="ABC_transport_permease"/>
</dbReference>
<dbReference type="PANTHER" id="PTHR43386">
    <property type="entry name" value="OLIGOPEPTIDE TRANSPORT SYSTEM PERMEASE PROTEIN APPC"/>
    <property type="match status" value="1"/>
</dbReference>
<dbReference type="CDD" id="cd06261">
    <property type="entry name" value="TM_PBP2"/>
    <property type="match status" value="1"/>
</dbReference>